<protein>
    <submittedName>
        <fullName evidence="2">Uncharacterized protein</fullName>
    </submittedName>
</protein>
<name>A0A645JJ82_9ZZZZ</name>
<keyword evidence="1" id="KW-1133">Transmembrane helix</keyword>
<gene>
    <name evidence="2" type="ORF">SDC9_211436</name>
</gene>
<proteinExistence type="predicted"/>
<comment type="caution">
    <text evidence="2">The sequence shown here is derived from an EMBL/GenBank/DDBJ whole genome shotgun (WGS) entry which is preliminary data.</text>
</comment>
<evidence type="ECO:0000313" key="2">
    <source>
        <dbReference type="EMBL" id="MPN63671.1"/>
    </source>
</evidence>
<keyword evidence="1" id="KW-0812">Transmembrane</keyword>
<organism evidence="2">
    <name type="scientific">bioreactor metagenome</name>
    <dbReference type="NCBI Taxonomy" id="1076179"/>
    <lineage>
        <taxon>unclassified sequences</taxon>
        <taxon>metagenomes</taxon>
        <taxon>ecological metagenomes</taxon>
    </lineage>
</organism>
<sequence>MAAGNLAIGLFAAAGNLAVGAVALGNMVSGQLVRAVDSIESLHQLGDFFAAMPAPLRPFFELVTLAVDHLPLLGVCFGALLLVGIVAGVVIAHRLETTGPKAAE</sequence>
<dbReference type="EMBL" id="VSSQ01143429">
    <property type="protein sequence ID" value="MPN63671.1"/>
    <property type="molecule type" value="Genomic_DNA"/>
</dbReference>
<evidence type="ECO:0000256" key="1">
    <source>
        <dbReference type="SAM" id="Phobius"/>
    </source>
</evidence>
<dbReference type="AlphaFoldDB" id="A0A645JJ82"/>
<reference evidence="2" key="1">
    <citation type="submission" date="2019-08" db="EMBL/GenBank/DDBJ databases">
        <authorList>
            <person name="Kucharzyk K."/>
            <person name="Murdoch R.W."/>
            <person name="Higgins S."/>
            <person name="Loffler F."/>
        </authorList>
    </citation>
    <scope>NUCLEOTIDE SEQUENCE</scope>
</reference>
<keyword evidence="1" id="KW-0472">Membrane</keyword>
<accession>A0A645JJ82</accession>
<feature type="transmembrane region" description="Helical" evidence="1">
    <location>
        <begin position="70"/>
        <end position="92"/>
    </location>
</feature>